<proteinExistence type="predicted"/>
<evidence type="ECO:0000256" key="2">
    <source>
        <dbReference type="SAM" id="Phobius"/>
    </source>
</evidence>
<dbReference type="PANTHER" id="PTHR30093:SF47">
    <property type="entry name" value="TYPE IV PILUS NON-CORE MINOR PILIN PILE"/>
    <property type="match status" value="1"/>
</dbReference>
<organism evidence="3 4">
    <name type="scientific">Methylophilus luteus</name>
    <dbReference type="NCBI Taxonomy" id="640108"/>
    <lineage>
        <taxon>Bacteria</taxon>
        <taxon>Pseudomonadati</taxon>
        <taxon>Pseudomonadota</taxon>
        <taxon>Betaproteobacteria</taxon>
        <taxon>Nitrosomonadales</taxon>
        <taxon>Methylophilaceae</taxon>
        <taxon>Methylophilus</taxon>
    </lineage>
</organism>
<dbReference type="InterPro" id="IPR000983">
    <property type="entry name" value="Bac_GSPG_pilin"/>
</dbReference>
<keyword evidence="4" id="KW-1185">Reference proteome</keyword>
<dbReference type="InterPro" id="IPR045584">
    <property type="entry name" value="Pilin-like"/>
</dbReference>
<dbReference type="Proteomes" id="UP001597128">
    <property type="component" value="Unassembled WGS sequence"/>
</dbReference>
<dbReference type="PANTHER" id="PTHR30093">
    <property type="entry name" value="GENERAL SECRETION PATHWAY PROTEIN G"/>
    <property type="match status" value="1"/>
</dbReference>
<dbReference type="InterPro" id="IPR012902">
    <property type="entry name" value="N_methyl_site"/>
</dbReference>
<gene>
    <name evidence="3" type="ORF">ACFQ1Z_13620</name>
</gene>
<protein>
    <submittedName>
        <fullName evidence="3">Type IV pilin protein</fullName>
    </submittedName>
</protein>
<evidence type="ECO:0000313" key="3">
    <source>
        <dbReference type="EMBL" id="MFD0914596.1"/>
    </source>
</evidence>
<dbReference type="Pfam" id="PF07963">
    <property type="entry name" value="N_methyl"/>
    <property type="match status" value="1"/>
</dbReference>
<reference evidence="4" key="1">
    <citation type="journal article" date="2019" name="Int. J. Syst. Evol. Microbiol.">
        <title>The Global Catalogue of Microorganisms (GCM) 10K type strain sequencing project: providing services to taxonomists for standard genome sequencing and annotation.</title>
        <authorList>
            <consortium name="The Broad Institute Genomics Platform"/>
            <consortium name="The Broad Institute Genome Sequencing Center for Infectious Disease"/>
            <person name="Wu L."/>
            <person name="Ma J."/>
        </authorList>
    </citation>
    <scope>NUCLEOTIDE SEQUENCE [LARGE SCALE GENOMIC DNA]</scope>
    <source>
        <strain evidence="4">CCUG 58412</strain>
    </source>
</reference>
<comment type="caution">
    <text evidence="3">The sequence shown here is derived from an EMBL/GenBank/DDBJ whole genome shotgun (WGS) entry which is preliminary data.</text>
</comment>
<dbReference type="Gene3D" id="3.30.700.10">
    <property type="entry name" value="Glycoprotein, Type 4 Pilin"/>
    <property type="match status" value="1"/>
</dbReference>
<evidence type="ECO:0000256" key="1">
    <source>
        <dbReference type="ARBA" id="ARBA00022481"/>
    </source>
</evidence>
<name>A0ABW3F815_9PROT</name>
<dbReference type="InterPro" id="IPR031982">
    <property type="entry name" value="PilE-like"/>
</dbReference>
<dbReference type="NCBIfam" id="TIGR02532">
    <property type="entry name" value="IV_pilin_GFxxxE"/>
    <property type="match status" value="1"/>
</dbReference>
<dbReference type="PRINTS" id="PR00813">
    <property type="entry name" value="BCTERIALGSPG"/>
</dbReference>
<keyword evidence="1" id="KW-0488">Methylation</keyword>
<keyword evidence="2" id="KW-1133">Transmembrane helix</keyword>
<dbReference type="Pfam" id="PF16732">
    <property type="entry name" value="ComP_DUS"/>
    <property type="match status" value="1"/>
</dbReference>
<keyword evidence="2" id="KW-0472">Membrane</keyword>
<dbReference type="SUPFAM" id="SSF54523">
    <property type="entry name" value="Pili subunits"/>
    <property type="match status" value="1"/>
</dbReference>
<feature type="transmembrane region" description="Helical" evidence="2">
    <location>
        <begin position="12"/>
        <end position="33"/>
    </location>
</feature>
<dbReference type="RefSeq" id="WP_379058606.1">
    <property type="nucleotide sequence ID" value="NZ_JBHTKB010000003.1"/>
</dbReference>
<sequence length="137" mass="14899">MMRSSMQHGFSLVEVMVVVAILGILASIAVPGYQDYIKNGNSVEAPSNLANCRVLAEQFYQDNYTYVGFTCNPADTKFFDYSIDNQTATTYTLKATGKSAQNMGNFEFTVNQDNAKTSKYDGTTGSSCWLTTSGGSC</sequence>
<keyword evidence="2" id="KW-0812">Transmembrane</keyword>
<evidence type="ECO:0000313" key="4">
    <source>
        <dbReference type="Proteomes" id="UP001597128"/>
    </source>
</evidence>
<dbReference type="EMBL" id="JBHTKB010000003">
    <property type="protein sequence ID" value="MFD0914596.1"/>
    <property type="molecule type" value="Genomic_DNA"/>
</dbReference>
<accession>A0ABW3F815</accession>
<dbReference type="PROSITE" id="PS00409">
    <property type="entry name" value="PROKAR_NTER_METHYL"/>
    <property type="match status" value="1"/>
</dbReference>